<evidence type="ECO:0000256" key="1">
    <source>
        <dbReference type="ARBA" id="ARBA00022722"/>
    </source>
</evidence>
<keyword evidence="1" id="KW-0540">Nuclease</keyword>
<keyword evidence="9" id="KW-1185">Reference proteome</keyword>
<dbReference type="InterPro" id="IPR008947">
    <property type="entry name" value="PLipase_C/P1_nuclease_dom_sf"/>
</dbReference>
<keyword evidence="2" id="KW-0479">Metal-binding</keyword>
<feature type="chain" id="PRO_5045797111" evidence="7">
    <location>
        <begin position="22"/>
        <end position="284"/>
    </location>
</feature>
<evidence type="ECO:0000256" key="6">
    <source>
        <dbReference type="ARBA" id="ARBA00023180"/>
    </source>
</evidence>
<evidence type="ECO:0000256" key="5">
    <source>
        <dbReference type="ARBA" id="ARBA00023157"/>
    </source>
</evidence>
<comment type="caution">
    <text evidence="8">The sequence shown here is derived from an EMBL/GenBank/DDBJ whole genome shotgun (WGS) entry which is preliminary data.</text>
</comment>
<keyword evidence="3" id="KW-0255">Endonuclease</keyword>
<accession>A0ABS7TF66</accession>
<keyword evidence="6" id="KW-0325">Glycoprotein</keyword>
<proteinExistence type="predicted"/>
<keyword evidence="7" id="KW-0732">Signal</keyword>
<dbReference type="CDD" id="cd11010">
    <property type="entry name" value="S1-P1_nuclease"/>
    <property type="match status" value="1"/>
</dbReference>
<gene>
    <name evidence="8" type="ORF">K7B09_09280</name>
</gene>
<evidence type="ECO:0000256" key="3">
    <source>
        <dbReference type="ARBA" id="ARBA00022759"/>
    </source>
</evidence>
<dbReference type="PANTHER" id="PTHR33146">
    <property type="entry name" value="ENDONUCLEASE 4"/>
    <property type="match status" value="1"/>
</dbReference>
<dbReference type="RefSeq" id="WP_223629190.1">
    <property type="nucleotide sequence ID" value="NZ_JAIQDJ010000004.1"/>
</dbReference>
<evidence type="ECO:0000256" key="2">
    <source>
        <dbReference type="ARBA" id="ARBA00022723"/>
    </source>
</evidence>
<name>A0ABS7TF66_9GAMM</name>
<reference evidence="8" key="1">
    <citation type="submission" date="2021-09" db="EMBL/GenBank/DDBJ databases">
        <authorList>
            <person name="Wu T."/>
            <person name="Guo S.Z."/>
        </authorList>
    </citation>
    <scope>NUCLEOTIDE SEQUENCE</scope>
    <source>
        <strain evidence="8">RSS-23</strain>
    </source>
</reference>
<evidence type="ECO:0000313" key="9">
    <source>
        <dbReference type="Proteomes" id="UP001430290"/>
    </source>
</evidence>
<sequence length="284" mass="31382">MSRILRSCFVICLLCVLPVTAAWAWGALGHALVGELAQRHLNPKARAEVSRLLAGEPNPSLAGVASWADDLRNDDPPRFKETQRWHYINAKGGGCDFDLARDCPDGNCVVGAINKQLAILGDRSQPLEARRDALKFVVHLVGDEHQPMHAGNRTDSGGNRFQISLRTPIAPEAYAQKSYVDGVMGTNLHSVWDYYILASRKLKLLDYAKLLDKQAWDPASAATGTPLNWAEESCTLIDAKGIYPPEDQHKMDHTYLDQMRPLAEARVHVAAERLANLLNQTLGQ</sequence>
<dbReference type="EMBL" id="JAIQDJ010000004">
    <property type="protein sequence ID" value="MBZ4186515.1"/>
    <property type="molecule type" value="Genomic_DNA"/>
</dbReference>
<evidence type="ECO:0000313" key="8">
    <source>
        <dbReference type="EMBL" id="MBZ4186515.1"/>
    </source>
</evidence>
<dbReference type="InterPro" id="IPR003154">
    <property type="entry name" value="S1/P1nuclease"/>
</dbReference>
<keyword evidence="5" id="KW-1015">Disulfide bond</keyword>
<keyword evidence="4" id="KW-0378">Hydrolase</keyword>
<dbReference type="Gene3D" id="1.10.575.10">
    <property type="entry name" value="P1 Nuclease"/>
    <property type="match status" value="1"/>
</dbReference>
<evidence type="ECO:0000256" key="7">
    <source>
        <dbReference type="SAM" id="SignalP"/>
    </source>
</evidence>
<dbReference type="Proteomes" id="UP001430290">
    <property type="component" value="Unassembled WGS sequence"/>
</dbReference>
<organism evidence="8 9">
    <name type="scientific">Thermomonas beijingensis</name>
    <dbReference type="NCBI Taxonomy" id="2872701"/>
    <lineage>
        <taxon>Bacteria</taxon>
        <taxon>Pseudomonadati</taxon>
        <taxon>Pseudomonadota</taxon>
        <taxon>Gammaproteobacteria</taxon>
        <taxon>Lysobacterales</taxon>
        <taxon>Lysobacteraceae</taxon>
        <taxon>Thermomonas</taxon>
    </lineage>
</organism>
<dbReference type="PANTHER" id="PTHR33146:SF26">
    <property type="entry name" value="ENDONUCLEASE 4"/>
    <property type="match status" value="1"/>
</dbReference>
<evidence type="ECO:0000256" key="4">
    <source>
        <dbReference type="ARBA" id="ARBA00022801"/>
    </source>
</evidence>
<dbReference type="SUPFAM" id="SSF48537">
    <property type="entry name" value="Phospholipase C/P1 nuclease"/>
    <property type="match status" value="1"/>
</dbReference>
<protein>
    <submittedName>
        <fullName evidence="8">S1/P1 nuclease</fullName>
    </submittedName>
</protein>
<dbReference type="Pfam" id="PF02265">
    <property type="entry name" value="S1-P1_nuclease"/>
    <property type="match status" value="1"/>
</dbReference>
<feature type="signal peptide" evidence="7">
    <location>
        <begin position="1"/>
        <end position="21"/>
    </location>
</feature>